<keyword evidence="4" id="KW-1185">Reference proteome</keyword>
<evidence type="ECO:0000256" key="1">
    <source>
        <dbReference type="SAM" id="MobiDB-lite"/>
    </source>
</evidence>
<keyword evidence="2" id="KW-0472">Membrane</keyword>
<keyword evidence="2" id="KW-1133">Transmembrane helix</keyword>
<gene>
    <name evidence="3" type="ORF">ACFFUA_16145</name>
</gene>
<name>A0ABV5LC84_9ACTN</name>
<dbReference type="RefSeq" id="WP_158717695.1">
    <property type="nucleotide sequence ID" value="NZ_JBHMDI010000036.1"/>
</dbReference>
<feature type="transmembrane region" description="Helical" evidence="2">
    <location>
        <begin position="202"/>
        <end position="223"/>
    </location>
</feature>
<evidence type="ECO:0000256" key="2">
    <source>
        <dbReference type="SAM" id="Phobius"/>
    </source>
</evidence>
<feature type="transmembrane region" description="Helical" evidence="2">
    <location>
        <begin position="90"/>
        <end position="110"/>
    </location>
</feature>
<feature type="region of interest" description="Disordered" evidence="1">
    <location>
        <begin position="1"/>
        <end position="21"/>
    </location>
</feature>
<evidence type="ECO:0000313" key="4">
    <source>
        <dbReference type="Proteomes" id="UP001589753"/>
    </source>
</evidence>
<dbReference type="Proteomes" id="UP001589753">
    <property type="component" value="Unassembled WGS sequence"/>
</dbReference>
<sequence>MIKPWKRPASGTVEGQGLSGRPVISSVPPVNAGGTKQNSGDVNVLTFALPPIFGILIWGGVYAVTRGLWNVGYGNCGEIGYPRCPAGTGFGILSIFIAGIAAIAYLLYSVNASSRGALVHLLALPVGALSAWLRVTVTGIANYHGDVNIIFLMVCLTGTAYLFGYLFLVKIVIGAPGERFAPLRRFRSRDGKYEMPQNPAEFRIFFGVLLVDLLSIPAGLWLFSQPFS</sequence>
<feature type="transmembrane region" description="Helical" evidence="2">
    <location>
        <begin position="149"/>
        <end position="175"/>
    </location>
</feature>
<protein>
    <recommendedName>
        <fullName evidence="5">Integral membrane protein</fullName>
    </recommendedName>
</protein>
<evidence type="ECO:0000313" key="3">
    <source>
        <dbReference type="EMBL" id="MFB9348977.1"/>
    </source>
</evidence>
<evidence type="ECO:0008006" key="5">
    <source>
        <dbReference type="Google" id="ProtNLM"/>
    </source>
</evidence>
<organism evidence="3 4">
    <name type="scientific">Streptomyces heliomycini</name>
    <dbReference type="NCBI Taxonomy" id="284032"/>
    <lineage>
        <taxon>Bacteria</taxon>
        <taxon>Bacillati</taxon>
        <taxon>Actinomycetota</taxon>
        <taxon>Actinomycetes</taxon>
        <taxon>Kitasatosporales</taxon>
        <taxon>Streptomycetaceae</taxon>
        <taxon>Streptomyces</taxon>
    </lineage>
</organism>
<reference evidence="3 4" key="1">
    <citation type="submission" date="2024-09" db="EMBL/GenBank/DDBJ databases">
        <authorList>
            <person name="Sun Q."/>
            <person name="Mori K."/>
        </authorList>
    </citation>
    <scope>NUCLEOTIDE SEQUENCE [LARGE SCALE GENOMIC DNA]</scope>
    <source>
        <strain evidence="3 4">JCM 9767</strain>
    </source>
</reference>
<accession>A0ABV5LC84</accession>
<proteinExistence type="predicted"/>
<dbReference type="EMBL" id="JBHMDI010000036">
    <property type="protein sequence ID" value="MFB9348977.1"/>
    <property type="molecule type" value="Genomic_DNA"/>
</dbReference>
<comment type="caution">
    <text evidence="3">The sequence shown here is derived from an EMBL/GenBank/DDBJ whole genome shotgun (WGS) entry which is preliminary data.</text>
</comment>
<feature type="transmembrane region" description="Helical" evidence="2">
    <location>
        <begin position="117"/>
        <end position="137"/>
    </location>
</feature>
<keyword evidence="2" id="KW-0812">Transmembrane</keyword>
<feature type="transmembrane region" description="Helical" evidence="2">
    <location>
        <begin position="44"/>
        <end position="64"/>
    </location>
</feature>